<organism evidence="1 2">
    <name type="scientific">Mycena pura</name>
    <dbReference type="NCBI Taxonomy" id="153505"/>
    <lineage>
        <taxon>Eukaryota</taxon>
        <taxon>Fungi</taxon>
        <taxon>Dikarya</taxon>
        <taxon>Basidiomycota</taxon>
        <taxon>Agaricomycotina</taxon>
        <taxon>Agaricomycetes</taxon>
        <taxon>Agaricomycetidae</taxon>
        <taxon>Agaricales</taxon>
        <taxon>Marasmiineae</taxon>
        <taxon>Mycenaceae</taxon>
        <taxon>Mycena</taxon>
    </lineage>
</organism>
<gene>
    <name evidence="1" type="ORF">GGX14DRAFT_391227</name>
</gene>
<dbReference type="Proteomes" id="UP001219525">
    <property type="component" value="Unassembled WGS sequence"/>
</dbReference>
<accession>A0AAD6VLD2</accession>
<name>A0AAD6VLD2_9AGAR</name>
<sequence>MPIGSLGTPCQHPYLGGRYSDAAVDDVPDLDNTGITRTKLKPADGVQVTMVRSAMTVVEYWCEGRSDRNCKGSSVFAGLGLPRHGTGTKEGSVFAGLDYPEYWFEVAHRRNGRVREGEWVPGLSLTTTGALRTHRSSSFRVSVFMGDHGVKDHLNPKCTLDVIRAHAVSTHEHSMTMHDHAEPCRRRRRVLLLRAPPIPHWETVVRRLRHASGSIELLYYIRKTESAIVTSGFPDVAAPDTSHLDFRCLPDIFTANIVPQHMPYVASGASGIGNDNDGVDGNDGANDGLRHPYLAC</sequence>
<evidence type="ECO:0000313" key="2">
    <source>
        <dbReference type="Proteomes" id="UP001219525"/>
    </source>
</evidence>
<proteinExistence type="predicted"/>
<dbReference type="EMBL" id="JARJCW010000015">
    <property type="protein sequence ID" value="KAJ7216397.1"/>
    <property type="molecule type" value="Genomic_DNA"/>
</dbReference>
<evidence type="ECO:0000313" key="1">
    <source>
        <dbReference type="EMBL" id="KAJ7216397.1"/>
    </source>
</evidence>
<protein>
    <submittedName>
        <fullName evidence="1">Uncharacterized protein</fullName>
    </submittedName>
</protein>
<reference evidence="1" key="1">
    <citation type="submission" date="2023-03" db="EMBL/GenBank/DDBJ databases">
        <title>Massive genome expansion in bonnet fungi (Mycena s.s.) driven by repeated elements and novel gene families across ecological guilds.</title>
        <authorList>
            <consortium name="Lawrence Berkeley National Laboratory"/>
            <person name="Harder C.B."/>
            <person name="Miyauchi S."/>
            <person name="Viragh M."/>
            <person name="Kuo A."/>
            <person name="Thoen E."/>
            <person name="Andreopoulos B."/>
            <person name="Lu D."/>
            <person name="Skrede I."/>
            <person name="Drula E."/>
            <person name="Henrissat B."/>
            <person name="Morin E."/>
            <person name="Kohler A."/>
            <person name="Barry K."/>
            <person name="LaButti K."/>
            <person name="Morin E."/>
            <person name="Salamov A."/>
            <person name="Lipzen A."/>
            <person name="Mereny Z."/>
            <person name="Hegedus B."/>
            <person name="Baldrian P."/>
            <person name="Stursova M."/>
            <person name="Weitz H."/>
            <person name="Taylor A."/>
            <person name="Grigoriev I.V."/>
            <person name="Nagy L.G."/>
            <person name="Martin F."/>
            <person name="Kauserud H."/>
        </authorList>
    </citation>
    <scope>NUCLEOTIDE SEQUENCE</scope>
    <source>
        <strain evidence="1">9144</strain>
    </source>
</reference>
<dbReference type="AlphaFoldDB" id="A0AAD6VLD2"/>
<keyword evidence="2" id="KW-1185">Reference proteome</keyword>
<comment type="caution">
    <text evidence="1">The sequence shown here is derived from an EMBL/GenBank/DDBJ whole genome shotgun (WGS) entry which is preliminary data.</text>
</comment>